<evidence type="ECO:0000313" key="2">
    <source>
        <dbReference type="Proteomes" id="UP000199341"/>
    </source>
</evidence>
<dbReference type="Pfam" id="PF05108">
    <property type="entry name" value="T7SS_ESX1_EccB"/>
    <property type="match status" value="1"/>
</dbReference>
<dbReference type="InterPro" id="IPR044857">
    <property type="entry name" value="T7SS_EccB_R1"/>
</dbReference>
<accession>A0A1H0SD05</accession>
<dbReference type="STRING" id="310781.SAMN05216259_12727"/>
<dbReference type="InterPro" id="IPR007795">
    <property type="entry name" value="T7SS_EccB"/>
</dbReference>
<protein>
    <submittedName>
        <fullName evidence="1">Type VII secretion protein EccB</fullName>
    </submittedName>
</protein>
<sequence length="447" mass="45129">MALGFVLGLVGVMVVGIYGFVVPGGNTAWRKDGAFVLAEDSGARYLYVEGELHPVLNEASARLVAGDSMKLEAVKSASLRGAPVGAPVGIVGAPDALPRPGALERRGWTTCVLPPTTAGGPSRVVLRVGLPVAGPGPSDAQGVLVQTPDGALWLLWQGRRLAVGSRHAEARALGYTALTPVPVSEDFLDAVPAGPDLATPEVPGLGSSGPPLAGRATRVGQVFADASGHHYLLTREGLAPLTATLTALYLGDPRVQSGAYGGAAVTVGRIGPADLARAAVPGPAPEPLANLASLLPAKPPEVVAVPSGHTVCVELDAHQNELSSRIGVVRQAPVEKDTMAPGQGPGVVASCRPADLVAVQPGSGALVTAVASSGGKAVTPYLVTDDGVKYPIPSAVVVTRLGYSTDDEMTLPTNVLGLLPTGPSLDPELLANGGVVPPRTTPVPCVS</sequence>
<name>A0A1H0SD05_9ACTN</name>
<dbReference type="GO" id="GO:0005576">
    <property type="term" value="C:extracellular region"/>
    <property type="evidence" value="ECO:0007669"/>
    <property type="project" value="TreeGrafter"/>
</dbReference>
<keyword evidence="2" id="KW-1185">Reference proteome</keyword>
<dbReference type="AlphaFoldDB" id="A0A1H0SD05"/>
<dbReference type="EMBL" id="FNIE01000027">
    <property type="protein sequence ID" value="SDP39682.1"/>
    <property type="molecule type" value="Genomic_DNA"/>
</dbReference>
<evidence type="ECO:0000313" key="1">
    <source>
        <dbReference type="EMBL" id="SDP39682.1"/>
    </source>
</evidence>
<dbReference type="NCBIfam" id="TIGR03919">
    <property type="entry name" value="T7SS_EccB"/>
    <property type="match status" value="1"/>
</dbReference>
<proteinExistence type="predicted"/>
<gene>
    <name evidence="1" type="ORF">SAMN05216259_12727</name>
</gene>
<dbReference type="Gene3D" id="3.30.2390.20">
    <property type="entry name" value="Type VII secretion system EccB, repeat 1 domain"/>
    <property type="match status" value="1"/>
</dbReference>
<reference evidence="1 2" key="1">
    <citation type="submission" date="2016-10" db="EMBL/GenBank/DDBJ databases">
        <authorList>
            <person name="de Groot N.N."/>
        </authorList>
    </citation>
    <scope>NUCLEOTIDE SEQUENCE [LARGE SCALE GENOMIC DNA]</scope>
    <source>
        <strain evidence="1 2">CGMCC 4.2022</strain>
    </source>
</reference>
<dbReference type="PANTHER" id="PTHR40765">
    <property type="entry name" value="ESX-2 SECRETION SYSTEM ATPASE ECCB2"/>
    <property type="match status" value="1"/>
</dbReference>
<dbReference type="PANTHER" id="PTHR40765:SF2">
    <property type="entry name" value="ESX-2 SECRETION SYSTEM ATPASE ECCB2"/>
    <property type="match status" value="1"/>
</dbReference>
<dbReference type="Proteomes" id="UP000199341">
    <property type="component" value="Unassembled WGS sequence"/>
</dbReference>
<organism evidence="1 2">
    <name type="scientific">Actinacidiphila guanduensis</name>
    <dbReference type="NCBI Taxonomy" id="310781"/>
    <lineage>
        <taxon>Bacteria</taxon>
        <taxon>Bacillati</taxon>
        <taxon>Actinomycetota</taxon>
        <taxon>Actinomycetes</taxon>
        <taxon>Kitasatosporales</taxon>
        <taxon>Streptomycetaceae</taxon>
        <taxon>Actinacidiphila</taxon>
    </lineage>
</organism>